<dbReference type="RefSeq" id="WP_006251265.1">
    <property type="nucleotide sequence ID" value="NZ_CP017484.1"/>
</dbReference>
<protein>
    <submittedName>
        <fullName evidence="1">Uncharacterized protein</fullName>
    </submittedName>
</protein>
<sequence length="106" mass="12204">MQKVFSEKAGEMMNPFNAYIHDSLVKLEIATLECEALDLEIERVEFEAASPPRLVLRDNRKTQDFVKNGLASLFGMKTKGGRRYDSYQMQVRGVKCVWESERVTKV</sequence>
<gene>
    <name evidence="1" type="ORF">NCTC9380_00964</name>
</gene>
<dbReference type="EMBL" id="UGPL01000006">
    <property type="protein sequence ID" value="STY65695.1"/>
    <property type="molecule type" value="Genomic_DNA"/>
</dbReference>
<name>A0A378NDC0_MANHA</name>
<evidence type="ECO:0000313" key="2">
    <source>
        <dbReference type="Proteomes" id="UP000254031"/>
    </source>
</evidence>
<dbReference type="Proteomes" id="UP000254031">
    <property type="component" value="Unassembled WGS sequence"/>
</dbReference>
<evidence type="ECO:0000313" key="1">
    <source>
        <dbReference type="EMBL" id="STY65695.1"/>
    </source>
</evidence>
<accession>A0A378NDC0</accession>
<dbReference type="AlphaFoldDB" id="A0A378NDC0"/>
<proteinExistence type="predicted"/>
<reference evidence="1 2" key="1">
    <citation type="submission" date="2018-06" db="EMBL/GenBank/DDBJ databases">
        <authorList>
            <consortium name="Pathogen Informatics"/>
            <person name="Doyle S."/>
        </authorList>
    </citation>
    <scope>NUCLEOTIDE SEQUENCE [LARGE SCALE GENOMIC DNA]</scope>
    <source>
        <strain evidence="1 2">NCTC9380</strain>
    </source>
</reference>
<organism evidence="1 2">
    <name type="scientific">Mannheimia haemolytica</name>
    <name type="common">Pasteurella haemolytica</name>
    <dbReference type="NCBI Taxonomy" id="75985"/>
    <lineage>
        <taxon>Bacteria</taxon>
        <taxon>Pseudomonadati</taxon>
        <taxon>Pseudomonadota</taxon>
        <taxon>Gammaproteobacteria</taxon>
        <taxon>Pasteurellales</taxon>
        <taxon>Pasteurellaceae</taxon>
        <taxon>Mannheimia</taxon>
    </lineage>
</organism>